<dbReference type="AlphaFoldDB" id="A0A6C0ND18"/>
<name>A0A6C0ND18_PLAVT</name>
<gene>
    <name evidence="2" type="primary">orf149b</name>
</gene>
<comment type="similarity">
    <text evidence="1">Belongs to the universal ribosomal protein uL10 family.</text>
</comment>
<proteinExistence type="inferred from homology"/>
<dbReference type="EMBL" id="MN105125">
    <property type="protein sequence ID" value="QHW07475.1"/>
    <property type="molecule type" value="Genomic_DNA"/>
</dbReference>
<dbReference type="InterPro" id="IPR043141">
    <property type="entry name" value="Ribosomal_uL10-like_sf"/>
</dbReference>
<evidence type="ECO:0008006" key="3">
    <source>
        <dbReference type="Google" id="ProtNLM"/>
    </source>
</evidence>
<accession>A0A6C0ND18</accession>
<dbReference type="Gene3D" id="3.30.70.1730">
    <property type="match status" value="1"/>
</dbReference>
<sequence>MFKQKIKFFKKYKLNQLQQIKQTYKYIYIFRYIDLNINEIISLRKNIKKFNYKSLILNQNLITHIFLNLKGQGPILIIYGNNNLNLIQNLNYFKKLELICINIQGNIYSNLKIKQIMFKNYLPLNNLIIQSFLNFIFFLKKIPKKAIIT</sequence>
<dbReference type="GeneID" id="43964572"/>
<organism evidence="2">
    <name type="scientific">Plasmopara viticola</name>
    <name type="common">Downy mildew of grapevine</name>
    <name type="synonym">Botrytis viticola</name>
    <dbReference type="NCBI Taxonomy" id="143451"/>
    <lineage>
        <taxon>Eukaryota</taxon>
        <taxon>Sar</taxon>
        <taxon>Stramenopiles</taxon>
        <taxon>Oomycota</taxon>
        <taxon>Peronosporomycetes</taxon>
        <taxon>Peronosporales</taxon>
        <taxon>Peronosporaceae</taxon>
        <taxon>Plasmopara</taxon>
    </lineage>
</organism>
<evidence type="ECO:0000256" key="1">
    <source>
        <dbReference type="ARBA" id="ARBA00008889"/>
    </source>
</evidence>
<dbReference type="RefSeq" id="YP_009729736.1">
    <property type="nucleotide sequence ID" value="NC_045922.1"/>
</dbReference>
<protein>
    <recommendedName>
        <fullName evidence="3">Ribosomal protein L10</fullName>
    </recommendedName>
</protein>
<keyword evidence="2" id="KW-0496">Mitochondrion</keyword>
<dbReference type="SUPFAM" id="SSF160369">
    <property type="entry name" value="Ribosomal protein L10-like"/>
    <property type="match status" value="1"/>
</dbReference>
<geneLocation type="mitochondrion" evidence="2"/>
<reference evidence="2" key="1">
    <citation type="submission" date="2019-06" db="EMBL/GenBank/DDBJ databases">
        <title>A high-quality grapevine downy mildew genome assembly reveals rapidly evolving and lineage-specific putative host adaptation genes.</title>
        <authorList>
            <person name="Mazet I.D."/>
            <person name="Couture C."/>
            <person name="Gouzy J."/>
            <person name="Piron M.-C."/>
            <person name="Kuckly C."/>
            <person name="Bouchez O."/>
            <person name="Rispe C."/>
            <person name="Mestre P."/>
            <person name="Delmotte F."/>
        </authorList>
    </citation>
    <scope>NUCLEOTIDE SEQUENCE</scope>
</reference>
<evidence type="ECO:0000313" key="2">
    <source>
        <dbReference type="EMBL" id="QHW07475.1"/>
    </source>
</evidence>